<dbReference type="EMBL" id="KN833891">
    <property type="protein sequence ID" value="KIK15424.1"/>
    <property type="molecule type" value="Genomic_DNA"/>
</dbReference>
<dbReference type="HOGENOM" id="CLU_2446731_0_0_1"/>
<organism evidence="1 2">
    <name type="scientific">Pisolithus microcarpus 441</name>
    <dbReference type="NCBI Taxonomy" id="765257"/>
    <lineage>
        <taxon>Eukaryota</taxon>
        <taxon>Fungi</taxon>
        <taxon>Dikarya</taxon>
        <taxon>Basidiomycota</taxon>
        <taxon>Agaricomycotina</taxon>
        <taxon>Agaricomycetes</taxon>
        <taxon>Agaricomycetidae</taxon>
        <taxon>Boletales</taxon>
        <taxon>Sclerodermatineae</taxon>
        <taxon>Pisolithaceae</taxon>
        <taxon>Pisolithus</taxon>
    </lineage>
</organism>
<name>A0A0C9YNH0_9AGAM</name>
<keyword evidence="2" id="KW-1185">Reference proteome</keyword>
<reference evidence="2" key="2">
    <citation type="submission" date="2015-01" db="EMBL/GenBank/DDBJ databases">
        <title>Evolutionary Origins and Diversification of the Mycorrhizal Mutualists.</title>
        <authorList>
            <consortium name="DOE Joint Genome Institute"/>
            <consortium name="Mycorrhizal Genomics Consortium"/>
            <person name="Kohler A."/>
            <person name="Kuo A."/>
            <person name="Nagy L.G."/>
            <person name="Floudas D."/>
            <person name="Copeland A."/>
            <person name="Barry K.W."/>
            <person name="Cichocki N."/>
            <person name="Veneault-Fourrey C."/>
            <person name="LaButti K."/>
            <person name="Lindquist E.A."/>
            <person name="Lipzen A."/>
            <person name="Lundell T."/>
            <person name="Morin E."/>
            <person name="Murat C."/>
            <person name="Riley R."/>
            <person name="Ohm R."/>
            <person name="Sun H."/>
            <person name="Tunlid A."/>
            <person name="Henrissat B."/>
            <person name="Grigoriev I.V."/>
            <person name="Hibbett D.S."/>
            <person name="Martin F."/>
        </authorList>
    </citation>
    <scope>NUCLEOTIDE SEQUENCE [LARGE SCALE GENOMIC DNA]</scope>
    <source>
        <strain evidence="2">441</strain>
    </source>
</reference>
<sequence length="90" mass="9939">LFSTGTAENVINITLALQGMKRKPMPSQLGCFHQWEANIKAGMSQNPAAHSRSCGRDRPLRWPSADNLHTSLPIYFLGLNNHSLIINALV</sequence>
<reference evidence="1 2" key="1">
    <citation type="submission" date="2014-04" db="EMBL/GenBank/DDBJ databases">
        <authorList>
            <consortium name="DOE Joint Genome Institute"/>
            <person name="Kuo A."/>
            <person name="Kohler A."/>
            <person name="Costa M.D."/>
            <person name="Nagy L.G."/>
            <person name="Floudas D."/>
            <person name="Copeland A."/>
            <person name="Barry K.W."/>
            <person name="Cichocki N."/>
            <person name="Veneault-Fourrey C."/>
            <person name="LaButti K."/>
            <person name="Lindquist E.A."/>
            <person name="Lipzen A."/>
            <person name="Lundell T."/>
            <person name="Morin E."/>
            <person name="Murat C."/>
            <person name="Sun H."/>
            <person name="Tunlid A."/>
            <person name="Henrissat B."/>
            <person name="Grigoriev I.V."/>
            <person name="Hibbett D.S."/>
            <person name="Martin F."/>
            <person name="Nordberg H.P."/>
            <person name="Cantor M.N."/>
            <person name="Hua S.X."/>
        </authorList>
    </citation>
    <scope>NUCLEOTIDE SEQUENCE [LARGE SCALE GENOMIC DNA]</scope>
    <source>
        <strain evidence="1 2">441</strain>
    </source>
</reference>
<proteinExistence type="predicted"/>
<dbReference type="AlphaFoldDB" id="A0A0C9YNH0"/>
<feature type="non-terminal residue" evidence="1">
    <location>
        <position position="1"/>
    </location>
</feature>
<dbReference type="Proteomes" id="UP000054018">
    <property type="component" value="Unassembled WGS sequence"/>
</dbReference>
<protein>
    <submittedName>
        <fullName evidence="1">Uncharacterized protein</fullName>
    </submittedName>
</protein>
<gene>
    <name evidence="1" type="ORF">PISMIDRAFT_115173</name>
</gene>
<evidence type="ECO:0000313" key="1">
    <source>
        <dbReference type="EMBL" id="KIK15424.1"/>
    </source>
</evidence>
<accession>A0A0C9YNH0</accession>
<evidence type="ECO:0000313" key="2">
    <source>
        <dbReference type="Proteomes" id="UP000054018"/>
    </source>
</evidence>